<dbReference type="AlphaFoldDB" id="Q648H8"/>
<accession>Q648H8</accession>
<gene>
    <name evidence="1" type="ORF">GZ37D1_46</name>
</gene>
<organism evidence="1">
    <name type="scientific">Uncultured archaeon GZfos26G2</name>
    <dbReference type="NCBI Taxonomy" id="3386331"/>
    <lineage>
        <taxon>Archaea</taxon>
        <taxon>Methanobacteriati</taxon>
        <taxon>Methanobacteriota</taxon>
        <taxon>Stenosarchaea group</taxon>
        <taxon>Methanomicrobia</taxon>
        <taxon>Candidatus Methanophagales</taxon>
        <taxon>Candidatus Methanophagaceae</taxon>
        <taxon>Candidatus Methanophaga</taxon>
    </lineage>
</organism>
<sequence length="197" mass="21744">MASFILSSMFALFCCVLFAAASSASKVSILSEICRRVRSWKSPIRYSFLYSLGSILSEWRTAHNLFICFCVAGSLSFIFASVTPSFPPFVVLCCGCSYSLAISTVRAGVIFCCYTGRNGKDITTVKTPEIFSVHFLSPGYKYRPSSLVITWQSSAIIGTPMMSISDFTSSSVRWKRSTRCFTSCSCCFFVSASRSTR</sequence>
<evidence type="ECO:0000313" key="1">
    <source>
        <dbReference type="EMBL" id="AAU84199.1"/>
    </source>
</evidence>
<proteinExistence type="predicted"/>
<name>Q648H8_UNCAG</name>
<reference evidence="1" key="1">
    <citation type="journal article" date="2004" name="Science">
        <title>Reverse methanogenesis: testing the hypothesis with environmental genomics.</title>
        <authorList>
            <person name="Hallam S.J."/>
            <person name="Putnam N."/>
            <person name="Preston C.M."/>
            <person name="Detter J.C."/>
            <person name="Rokhsar D."/>
            <person name="Richardson P.M."/>
            <person name="DeLong E.F."/>
        </authorList>
    </citation>
    <scope>NUCLEOTIDE SEQUENCE</scope>
</reference>
<protein>
    <submittedName>
        <fullName evidence="1">Uncharacterized protein</fullName>
    </submittedName>
</protein>
<dbReference type="EMBL" id="AY714868">
    <property type="protein sequence ID" value="AAU84199.1"/>
    <property type="molecule type" value="Genomic_DNA"/>
</dbReference>
<reference evidence="1" key="2">
    <citation type="submission" date="2004-08" db="EMBL/GenBank/DDBJ databases">
        <authorList>
            <person name="Putnam N."/>
            <person name="Detter J.C."/>
            <person name="Richardson P.M."/>
            <person name="Rokhsar D."/>
        </authorList>
    </citation>
    <scope>NUCLEOTIDE SEQUENCE</scope>
</reference>